<dbReference type="InterPro" id="IPR006162">
    <property type="entry name" value="Ppantetheine_attach_site"/>
</dbReference>
<dbReference type="InterPro" id="IPR018201">
    <property type="entry name" value="Ketoacyl_synth_AS"/>
</dbReference>
<dbReference type="FunFam" id="3.40.50.720:FF:000209">
    <property type="entry name" value="Polyketide synthase Pks12"/>
    <property type="match status" value="2"/>
</dbReference>
<dbReference type="InterPro" id="IPR013154">
    <property type="entry name" value="ADH-like_N"/>
</dbReference>
<dbReference type="CDD" id="cd08956">
    <property type="entry name" value="KR_3_FAS_SDR_x"/>
    <property type="match status" value="2"/>
</dbReference>
<dbReference type="Pfam" id="PF00550">
    <property type="entry name" value="PP-binding"/>
    <property type="match status" value="2"/>
</dbReference>
<feature type="domain" description="Ketosynthase family 3 (KS3)" evidence="12">
    <location>
        <begin position="2073"/>
        <end position="2494"/>
    </location>
</feature>
<feature type="active site" description="Proton donor; for dehydratase activity" evidence="9">
    <location>
        <position position="3148"/>
    </location>
</feature>
<dbReference type="InterPro" id="IPR014043">
    <property type="entry name" value="Acyl_transferase_dom"/>
</dbReference>
<feature type="region of interest" description="C-terminal hotdog fold" evidence="9">
    <location>
        <begin position="1067"/>
        <end position="1206"/>
    </location>
</feature>
<feature type="region of interest" description="C-terminal hotdog fold" evidence="9">
    <location>
        <begin position="3087"/>
        <end position="3229"/>
    </location>
</feature>
<dbReference type="InterPro" id="IPR036736">
    <property type="entry name" value="ACP-like_sf"/>
</dbReference>
<dbReference type="EMBL" id="LZLS01000068">
    <property type="protein sequence ID" value="OBK28707.1"/>
    <property type="molecule type" value="Genomic_DNA"/>
</dbReference>
<evidence type="ECO:0000259" key="13">
    <source>
        <dbReference type="PROSITE" id="PS52019"/>
    </source>
</evidence>
<evidence type="ECO:0000313" key="14">
    <source>
        <dbReference type="EMBL" id="OBK28707.1"/>
    </source>
</evidence>
<dbReference type="InterPro" id="IPR020807">
    <property type="entry name" value="PKS_DH"/>
</dbReference>
<dbReference type="SUPFAM" id="SSF47336">
    <property type="entry name" value="ACP-like"/>
    <property type="match status" value="2"/>
</dbReference>
<comment type="caution">
    <text evidence="14">The sequence shown here is derived from an EMBL/GenBank/DDBJ whole genome shotgun (WGS) entry which is preliminary data.</text>
</comment>
<dbReference type="InterPro" id="IPR020841">
    <property type="entry name" value="PKS_Beta-ketoAc_synthase_dom"/>
</dbReference>
<keyword evidence="7" id="KW-0511">Multifunctional enzyme</keyword>
<dbReference type="OrthoDB" id="9778690at2"/>
<dbReference type="SMART" id="SM00827">
    <property type="entry name" value="PKS_AT"/>
    <property type="match status" value="2"/>
</dbReference>
<feature type="region of interest" description="N-terminal hotdog fold" evidence="9">
    <location>
        <begin position="2956"/>
        <end position="3076"/>
    </location>
</feature>
<dbReference type="SMART" id="SM00822">
    <property type="entry name" value="PKS_KR"/>
    <property type="match status" value="2"/>
</dbReference>
<dbReference type="Gene3D" id="3.30.70.3290">
    <property type="match status" value="2"/>
</dbReference>
<keyword evidence="4" id="KW-0808">Transferase</keyword>
<dbReference type="Pfam" id="PF00109">
    <property type="entry name" value="ketoacyl-synt"/>
    <property type="match status" value="2"/>
</dbReference>
<dbReference type="InterPro" id="IPR013968">
    <property type="entry name" value="PKS_KR"/>
</dbReference>
<comment type="pathway">
    <text evidence="1">Lipid metabolism.</text>
</comment>
<dbReference type="InterPro" id="IPR020806">
    <property type="entry name" value="PKS_PP-bd"/>
</dbReference>
<dbReference type="InterPro" id="IPR049552">
    <property type="entry name" value="PKS_DH_N"/>
</dbReference>
<dbReference type="Pfam" id="PF13602">
    <property type="entry name" value="ADH_zinc_N_2"/>
    <property type="match status" value="2"/>
</dbReference>
<dbReference type="InterPro" id="IPR016035">
    <property type="entry name" value="Acyl_Trfase/lysoPLipase"/>
</dbReference>
<evidence type="ECO:0000313" key="15">
    <source>
        <dbReference type="Proteomes" id="UP000093928"/>
    </source>
</evidence>
<dbReference type="InterPro" id="IPR001227">
    <property type="entry name" value="Ac_transferase_dom_sf"/>
</dbReference>
<feature type="domain" description="Carrier" evidence="11">
    <location>
        <begin position="1980"/>
        <end position="2055"/>
    </location>
</feature>
<dbReference type="SUPFAM" id="SSF50129">
    <property type="entry name" value="GroES-like"/>
    <property type="match status" value="2"/>
</dbReference>
<dbReference type="SMART" id="SM00826">
    <property type="entry name" value="PKS_DH"/>
    <property type="match status" value="2"/>
</dbReference>
<dbReference type="FunFam" id="3.90.180.10:FF:000032">
    <property type="entry name" value="Probable polyketide synthase pks1"/>
    <property type="match status" value="2"/>
</dbReference>
<dbReference type="Pfam" id="PF08240">
    <property type="entry name" value="ADH_N"/>
    <property type="match status" value="2"/>
</dbReference>
<dbReference type="PROSITE" id="PS01162">
    <property type="entry name" value="QOR_ZETA_CRYSTAL"/>
    <property type="match status" value="2"/>
</dbReference>
<feature type="active site" description="Proton acceptor; for dehydratase activity" evidence="9">
    <location>
        <position position="962"/>
    </location>
</feature>
<dbReference type="InterPro" id="IPR009081">
    <property type="entry name" value="PP-bd_ACP"/>
</dbReference>
<dbReference type="CDD" id="cd05195">
    <property type="entry name" value="enoyl_red"/>
    <property type="match status" value="2"/>
</dbReference>
<evidence type="ECO:0000256" key="1">
    <source>
        <dbReference type="ARBA" id="ARBA00005189"/>
    </source>
</evidence>
<dbReference type="InterPro" id="IPR014030">
    <property type="entry name" value="Ketoacyl_synth_N"/>
</dbReference>
<keyword evidence="10" id="KW-0175">Coiled coil</keyword>
<dbReference type="SMART" id="SM00823">
    <property type="entry name" value="PKS_PP"/>
    <property type="match status" value="2"/>
</dbReference>
<dbReference type="Pfam" id="PF22953">
    <property type="entry name" value="SpnB_Rossmann"/>
    <property type="match status" value="2"/>
</dbReference>
<evidence type="ECO:0000256" key="3">
    <source>
        <dbReference type="ARBA" id="ARBA00022553"/>
    </source>
</evidence>
<dbReference type="Gene3D" id="3.40.47.10">
    <property type="match status" value="2"/>
</dbReference>
<dbReference type="PROSITE" id="PS00012">
    <property type="entry name" value="PHOSPHOPANTETHEINE"/>
    <property type="match status" value="2"/>
</dbReference>
<dbReference type="Proteomes" id="UP000093928">
    <property type="component" value="Unassembled WGS sequence"/>
</dbReference>
<keyword evidence="2" id="KW-0596">Phosphopantetheine</keyword>
<dbReference type="SMART" id="SM00825">
    <property type="entry name" value="PKS_KS"/>
    <property type="match status" value="2"/>
</dbReference>
<evidence type="ECO:0000256" key="8">
    <source>
        <dbReference type="ARBA" id="ARBA00023315"/>
    </source>
</evidence>
<dbReference type="PROSITE" id="PS52019">
    <property type="entry name" value="PKS_MFAS_DH"/>
    <property type="match status" value="2"/>
</dbReference>
<dbReference type="Pfam" id="PF14765">
    <property type="entry name" value="PS-DH"/>
    <property type="match status" value="2"/>
</dbReference>
<evidence type="ECO:0000256" key="9">
    <source>
        <dbReference type="PROSITE-ProRule" id="PRU01363"/>
    </source>
</evidence>
<accession>A0A1A3P7Y5</accession>
<dbReference type="GO" id="GO:0016491">
    <property type="term" value="F:oxidoreductase activity"/>
    <property type="evidence" value="ECO:0007669"/>
    <property type="project" value="InterPro"/>
</dbReference>
<feature type="domain" description="Ketosynthase family 3 (KS3)" evidence="12">
    <location>
        <begin position="34"/>
        <end position="459"/>
    </location>
</feature>
<protein>
    <submittedName>
        <fullName evidence="14">Polyketide synthase</fullName>
    </submittedName>
</protein>
<dbReference type="SUPFAM" id="SSF51735">
    <property type="entry name" value="NAD(P)-binding Rossmann-fold domains"/>
    <property type="match status" value="6"/>
</dbReference>
<dbReference type="InterPro" id="IPR049551">
    <property type="entry name" value="PKS_DH_C"/>
</dbReference>
<feature type="active site" description="Proton acceptor; for dehydratase activity" evidence="9">
    <location>
        <position position="2988"/>
    </location>
</feature>
<dbReference type="InterPro" id="IPR016039">
    <property type="entry name" value="Thiolase-like"/>
</dbReference>
<dbReference type="SMART" id="SM01294">
    <property type="entry name" value="PKS_PP_betabranch"/>
    <property type="match status" value="2"/>
</dbReference>
<dbReference type="Pfam" id="PF21089">
    <property type="entry name" value="PKS_DH_N"/>
    <property type="match status" value="2"/>
</dbReference>
<dbReference type="GO" id="GO:0004312">
    <property type="term" value="F:fatty acid synthase activity"/>
    <property type="evidence" value="ECO:0007669"/>
    <property type="project" value="TreeGrafter"/>
</dbReference>
<dbReference type="GO" id="GO:0031177">
    <property type="term" value="F:phosphopantetheine binding"/>
    <property type="evidence" value="ECO:0007669"/>
    <property type="project" value="InterPro"/>
</dbReference>
<organism evidence="14 15">
    <name type="scientific">Mycobacterium asiaticum</name>
    <dbReference type="NCBI Taxonomy" id="1790"/>
    <lineage>
        <taxon>Bacteria</taxon>
        <taxon>Bacillati</taxon>
        <taxon>Actinomycetota</taxon>
        <taxon>Actinomycetes</taxon>
        <taxon>Mycobacteriales</taxon>
        <taxon>Mycobacteriaceae</taxon>
        <taxon>Mycobacterium</taxon>
    </lineage>
</organism>
<dbReference type="FunFam" id="3.10.129.110:FF:000003">
    <property type="entry name" value="Probable polyketide synthase pks1"/>
    <property type="match status" value="2"/>
</dbReference>
<evidence type="ECO:0000256" key="4">
    <source>
        <dbReference type="ARBA" id="ARBA00022679"/>
    </source>
</evidence>
<keyword evidence="3" id="KW-0597">Phosphoprotein</keyword>
<dbReference type="PANTHER" id="PTHR43775:SF51">
    <property type="entry name" value="INACTIVE PHENOLPHTHIOCEROL SYNTHESIS POLYKETIDE SYNTHASE TYPE I PKS1-RELATED"/>
    <property type="match status" value="1"/>
</dbReference>
<dbReference type="PROSITE" id="PS00606">
    <property type="entry name" value="KS3_1"/>
    <property type="match status" value="2"/>
</dbReference>
<dbReference type="SMART" id="SM00829">
    <property type="entry name" value="PKS_ER"/>
    <property type="match status" value="2"/>
</dbReference>
<evidence type="ECO:0000256" key="5">
    <source>
        <dbReference type="ARBA" id="ARBA00022832"/>
    </source>
</evidence>
<dbReference type="PROSITE" id="PS50075">
    <property type="entry name" value="CARRIER"/>
    <property type="match status" value="2"/>
</dbReference>
<evidence type="ECO:0000256" key="6">
    <source>
        <dbReference type="ARBA" id="ARBA00023098"/>
    </source>
</evidence>
<dbReference type="Gene3D" id="3.40.50.720">
    <property type="entry name" value="NAD(P)-binding Rossmann-like Domain"/>
    <property type="match status" value="6"/>
</dbReference>
<dbReference type="InterPro" id="IPR055123">
    <property type="entry name" value="SpnB-like_Rossmann"/>
</dbReference>
<dbReference type="InterPro" id="IPR036291">
    <property type="entry name" value="NAD(P)-bd_dom_sf"/>
</dbReference>
<evidence type="ECO:0000259" key="11">
    <source>
        <dbReference type="PROSITE" id="PS50075"/>
    </source>
</evidence>
<dbReference type="InterPro" id="IPR050091">
    <property type="entry name" value="PKS_NRPS_Biosynth_Enz"/>
</dbReference>
<feature type="active site" description="Proton donor; for dehydratase activity" evidence="9">
    <location>
        <position position="1127"/>
    </location>
</feature>
<gene>
    <name evidence="14" type="ORF">A5634_01160</name>
</gene>
<dbReference type="FunFam" id="3.40.50.720:FF:000381">
    <property type="entry name" value="Probable polyketide synthase pks17"/>
    <property type="match status" value="2"/>
</dbReference>
<feature type="domain" description="PKS/mFAS DH" evidence="13">
    <location>
        <begin position="930"/>
        <end position="1206"/>
    </location>
</feature>
<feature type="coiled-coil region" evidence="10">
    <location>
        <begin position="5"/>
        <end position="32"/>
    </location>
</feature>
<dbReference type="Pfam" id="PF08659">
    <property type="entry name" value="KR"/>
    <property type="match status" value="2"/>
</dbReference>
<feature type="domain" description="Carrier" evidence="11">
    <location>
        <begin position="4005"/>
        <end position="4080"/>
    </location>
</feature>
<dbReference type="InterPro" id="IPR032821">
    <property type="entry name" value="PKS_assoc"/>
</dbReference>
<dbReference type="SUPFAM" id="SSF55048">
    <property type="entry name" value="Probable ACP-binding domain of malonyl-CoA ACP transacylase"/>
    <property type="match status" value="2"/>
</dbReference>
<dbReference type="SUPFAM" id="SSF53901">
    <property type="entry name" value="Thiolase-like"/>
    <property type="match status" value="2"/>
</dbReference>
<dbReference type="FunFam" id="3.40.47.10:FF:000019">
    <property type="entry name" value="Polyketide synthase type I"/>
    <property type="match status" value="2"/>
</dbReference>
<dbReference type="InterPro" id="IPR057326">
    <property type="entry name" value="KR_dom"/>
</dbReference>
<dbReference type="PANTHER" id="PTHR43775">
    <property type="entry name" value="FATTY ACID SYNTHASE"/>
    <property type="match status" value="1"/>
</dbReference>
<keyword evidence="6" id="KW-0443">Lipid metabolism</keyword>
<dbReference type="InterPro" id="IPR049900">
    <property type="entry name" value="PKS_mFAS_DH"/>
</dbReference>
<keyword evidence="8" id="KW-0012">Acyltransferase</keyword>
<dbReference type="GO" id="GO:0004315">
    <property type="term" value="F:3-oxoacyl-[acyl-carrier-protein] synthase activity"/>
    <property type="evidence" value="ECO:0007669"/>
    <property type="project" value="InterPro"/>
</dbReference>
<dbReference type="PROSITE" id="PS52004">
    <property type="entry name" value="KS3_2"/>
    <property type="match status" value="2"/>
</dbReference>
<dbReference type="InterPro" id="IPR020843">
    <property type="entry name" value="ER"/>
</dbReference>
<dbReference type="FunFam" id="3.40.366.10:FF:000002">
    <property type="entry name" value="Probable polyketide synthase 2"/>
    <property type="match status" value="2"/>
</dbReference>
<proteinExistence type="predicted"/>
<dbReference type="FunFam" id="1.10.1200.10:FF:000007">
    <property type="entry name" value="Probable polyketide synthase pks17"/>
    <property type="match status" value="2"/>
</dbReference>
<evidence type="ECO:0000256" key="7">
    <source>
        <dbReference type="ARBA" id="ARBA00023268"/>
    </source>
</evidence>
<dbReference type="Gene3D" id="1.10.1200.10">
    <property type="entry name" value="ACP-like"/>
    <property type="match status" value="2"/>
</dbReference>
<feature type="region of interest" description="N-terminal hotdog fold" evidence="9">
    <location>
        <begin position="930"/>
        <end position="1055"/>
    </location>
</feature>
<dbReference type="InterPro" id="IPR014031">
    <property type="entry name" value="Ketoacyl_synth_C"/>
</dbReference>
<dbReference type="GO" id="GO:0006633">
    <property type="term" value="P:fatty acid biosynthetic process"/>
    <property type="evidence" value="ECO:0007669"/>
    <property type="project" value="InterPro"/>
</dbReference>
<dbReference type="InterPro" id="IPR042104">
    <property type="entry name" value="PKS_dehydratase_sf"/>
</dbReference>
<dbReference type="Pfam" id="PF02801">
    <property type="entry name" value="Ketoacyl-synt_C"/>
    <property type="match status" value="2"/>
</dbReference>
<dbReference type="Gene3D" id="3.90.180.10">
    <property type="entry name" value="Medium-chain alcohol dehydrogenases, catalytic domain"/>
    <property type="match status" value="2"/>
</dbReference>
<dbReference type="RefSeq" id="WP_065143420.1">
    <property type="nucleotide sequence ID" value="NZ_LZLS01000068.1"/>
</dbReference>
<reference evidence="14 15" key="1">
    <citation type="submission" date="2016-06" db="EMBL/GenBank/DDBJ databases">
        <authorList>
            <person name="Kjaerup R.B."/>
            <person name="Dalgaard T.S."/>
            <person name="Juul-Madsen H.R."/>
        </authorList>
    </citation>
    <scope>NUCLEOTIDE SEQUENCE [LARGE SCALE GENOMIC DNA]</scope>
    <source>
        <strain evidence="14 15">1165133.8</strain>
    </source>
</reference>
<name>A0A1A3P7Y5_MYCAS</name>
<dbReference type="CDD" id="cd00833">
    <property type="entry name" value="PKS"/>
    <property type="match status" value="2"/>
</dbReference>
<dbReference type="InterPro" id="IPR002364">
    <property type="entry name" value="Quin_OxRdtase/zeta-crystal_CS"/>
</dbReference>
<dbReference type="InterPro" id="IPR016036">
    <property type="entry name" value="Malonyl_transacylase_ACP-bd"/>
</dbReference>
<dbReference type="SUPFAM" id="SSF52151">
    <property type="entry name" value="FabD/lysophospholipase-like"/>
    <property type="match status" value="2"/>
</dbReference>
<evidence type="ECO:0000256" key="2">
    <source>
        <dbReference type="ARBA" id="ARBA00022450"/>
    </source>
</evidence>
<dbReference type="Gene3D" id="3.40.366.10">
    <property type="entry name" value="Malonyl-Coenzyme A Acyl Carrier Protein, domain 2"/>
    <property type="match status" value="2"/>
</dbReference>
<dbReference type="InterPro" id="IPR011032">
    <property type="entry name" value="GroES-like_sf"/>
</dbReference>
<sequence length="4168" mass="434307">MSDQLQHATEALRKALVQVERLKRTNRALLERSSEPIAIVGMSCRFPGGVDSPESLWQMVADGRDVIGAFPADRGWDVGALFDPDPDAAHKSYANTGGFVDGVADFDAAFFGIAPSEALAMDPQHRMLLELSWEALERAGIDPGGLRGSATGVFAGIIAQGYGMFAEEIEGYRLTGMTSSVASGRVSYVLGLEGPAVSVDTACSSSLVALHMAVQSLRSGECDLALAGGATVNATPTVFVEFSRHRGLAPDGRCKAYAGAADGVGWSEGGAMLVVERLSDAQRLGHPVLAVVRGSAVNQDGASNGLTAPNGPSQQRVVRAALANAGLAPTDVDVVEGHGTGTTLGDPIEAQALLATYGQGRAQAGKEPLWLGSIKSNMGHTQAAAGVAGVIKMVQALRHEVLPATLHVDAPSPHVDWSAGAVELLSEARPWTAQAAPVRRAAVSSFGISGTNAHVIVESVPAEARQAAPARPAVPWVVSAKSAAALTAQAKRLADFIGARPDLDIADIGWSLAGRTSFEHRAVVVGGDRDRLLAGLGELGTDLPGELITGVAKPVGKTVFVFPGQGSQWIGMGVELLDTAPGFAQQIEACAEVFAEFVDWSLIDVLRGAPGAPGLDRVDVVQPVLFAVMVSLAQLWKSIGVRPDAVIGHSQGEIAAAYVAGALSLRDAAKVVTLRSKLLTGLAGPGGMASIACGVAQARELLAPFGDRIGIAAVNGRSAVVVSGEGAALEELIKHCTEQELRVRRIDVDYASHSVEVEAIRSELIETLTGIEPASSSTAFFSTVTGNRLNTADLDAEYWYRNIRQTVQLDQAVRTACEHGYRVFVESSPHPALIAGIEDTADDCLAGPDAPDAHAVVVPTLGREDGGLHRFLASAATAFVAGLAVDWRAALDGAGFVELPTYAFDRRRFWLSGEGMGVDASGLGLATSEHPLMRAVVDLPASGGVVLTGRLSPSVQGWLSDHAVSGMVVFPGTGFVELAIRAGDEVGCSVVEELTLRSPLMIPQSGSVAVQVVVGAASAESGHRSVSVYSHAGSDGGSVWVCHAEGTLSAGSGEPAADLSVWPPAGAVAVDVAGGYDRLAEQGYGYGPAFRGLTALWSRGAELFAEVTLPEAAGGASGFGVHPALLDAALHAAVLANPGAELLLPFSWQGVSLHAAGATAVRVRIAPAGSSPDSSSVSVELADGLGLPVLSVAAMVARPVNEQRLRAAVSGAGPDRLFELAWVPATAARAEASGLGQPAFEIFETVVTDDDPVTGSYERTHQALAAVQAWLTEHEAGVLVVATRGAMAVPGEDVTDLAGAAVWGLVRSAQTEHPGRLLLVDSDVPVDNTAAAAALAVGEPQVVLRGGQAYVGRVRGSRAVDGILEPPAQGPWRLGLSSAGTFENLRLEPVPNGDAPLQPGHVRVALRAIAANFRDIMITLGMFTHEALLGGEGAGVVTEVGPGVTEFAVGDSVYGFFPDTSGTVVPGDIRLLLPMPSHWSYPEAAAISAVFTTAWFAFIDLAAAKPGQRVLIHAAAGGVGMAATQLARHLGLEVFGTASKGKWDTLRAMGFDDDHISDSRSLDFEEKFATVTARSGTVGMDIVLDSLAGEFVDASLRLVKPGGVFLEMGKTDIRDPGVIAQEYPGVRYRAFDLFEPGRPRMHQYMLDLAELFDAGVLRPLPVTTFDIRRAPAALRYLSQARHIGKVVMTLPDAWAQGTVLITGGTGMAGSTLARHVVTRHGVRNLLLLSRRGPDAPEAAELVAELEAAGAQVQAVACDASDRPALAKVIADIGVQRPLSAVIHAAGVLDDAVVTSLTPDRVDAVLRAKVDAAWNLHELTSDLDVSVFVMFSSMAGLVGSSGQANYAAANGFLDGLAAHRRAHGLPAMSLAWGLWEQASAMTGGLDDADRARLGREGVLALSSAEALELFDTALIVDEPFLAPARIDLSALRAHAVAVPPMFRDLVNAPTRRQVDDSLAAAKSKSVLAQRLHGLPEAEQQAILLNLVRSHIATVLGNVAPEAIDADKAFQELGFDSLTAVEMRNRLKSATGLSLSPTLIFDYPTPNGLASYMRTELAGLPQEIKHAPAARATGDDQIAIVGMSCRYPGGVNSPEDLWDMLIQGRDVLSDFPTDRGWDLAGLYNRDPDVAGTCYTRTGGFVDGVADFDPAFFGIAPSEALAMDPQQRMYLELSWEALERAGIEPSTLRGSATGVFAGVMTQGYGFSATDAVEGFRLTGQSCSVTSGRVAYVLGLEGPAVSVDTACSSSLVALHMAVQSLRSGECDLALAGGVTVNATPDIFVEFSRMRGLSADGRCKAFAGAADGTGFSEGGGMLVVERLSDAQRLGHPVLAVVRGSAINQDGASNGLTAPNGPSQQRVVRSALANADLSPGEVDAVEGHGTGTTLGDPIEAQALLATYGQGRTEPLWLGSIKSNMGHTQAAAGVAGVIKVVQAMRHELLPATLHVDQPSPHVDWSTGSVALLSEAKPWPAQGRARRAGVSSFGISGTNAHVIIESVPPVSPAPRAESVGPKPAVLPWVVSAKSAPALRAQATRLAEYVGARAELDVADIGWSLAGRTAFEHRAVVIGADRAELLSGLTELAGDMGSVIRGVAQPGGKTVFVFPGQGAQLLGMGMGLHATYPVFAEAFNTVVGELDRHLLRPLREVMWGHDETLLNSTEFAQPALFAVEVALFRLLESWGVRPDFVMGHSVGELSAAHVAGVLSLENAAVLVAARGRFMQRLAPGGAMVAVQATEEELGPLLDPEVDIAAVNGPASVVISGAEDAVLAVAERLRAEGRRTHQLAVSHAFHSALMDPMIDEFGGVAAGLPIGQPTIPVISNLTGELAADDFGSAAYWKRHVREAVRFADSIRFVQSAGATRFFEVGPSGGLAAAIEESLPEFEVTTASALRKDRPEATTLTNAVAQAFVAGAAVDWQAMVGQANFVELPTYAFERRRFWLSNEAAAVDAAGLGLAASEHALLGAVVDLPSSGGVVLTGRLSAATHGWLKDHAVGGVVIFPGAGFVELAIRAGDEVGCSVVDELTLAAPLVLPESGSVAVQVVVDAADESGSRAVSVFSRGESGWLLHAEGSVSAGTQPGTDLSVWPPVGASQVDVAGTYERLAERGYGYGPAFQGLTAMWRRGDELFAEVALPAVPGLSPNGFGVHPVVLDAALHALIVGGDGTELDRAEGVLVPFAWQGVSLHAAGASAVRARIVPTGPSSVSVELSDALGLPVLSVASMVARPVTEQQLKAALAGSGADRLFEVIWSPAPVASNASTPPYQIFESEPVAGDTLAGVYPVTHRALGAVQAWLNDHDAGVLVVATRGAVAAAGEDVTDLAGAAVWGLVRSAQTEHPGRIVLVDSDVPVTDEDVAAVLAVGEPQVLLRNGTTHIARVHGSRAVRNLLVPPTDGPWRLAVSTAGTFENLRMEPIADADLPLAPRQVRIATTAMAANFRDVMIALGLYPDEDAAMGVEASGIVIETASDAGCFAVGDRVTGLFPEGTGAVAVTDERLLIKIPTGWSDIEAATAPVVFATAYYALRVLADVQPGQRLLVHAAAGGVGMAAVQLARHWGVEVFATASKAKWATLRAMGFDDEHIGDSRSLEFEDKFRAVAARDGVAGMDVVLDSLAGEFVDASLRLVAPGGVFLEMGKTDIRDADTVAHDHSGVRYRAFDLFEAGPDHIQRMLTELAGLFDAGRLQPLPATTFDVRRAPAALRYLGQARHVGKVVMTMKGGLDAVSGGTVLITGGTGMAGSALARHLVTRHQARQLLLLSRRGPDAPGARELIAELTEAGAQVRVVACDAADRAALAKVIGDIPVQHPLSAVIHAAGTLDDAVVTSLTPDRVDAAMRAKVDAAWNLHELTRELNVSAFVLFSSIAGLAGASGQANYAAGNSFLDGLAAHRRAHGLPATSLGWGLWDQASDMTEGLASADLARFARDGIVAMSSQEALELLDTALIVDEPFMLPAHIDLVALRAKFDAGTLPPMFVDLINAPARRQVDDSLAAAKSKSALLQRLDGLSEDEQRTMLLDLVRSHIATVLGNTTPEAIHPDRAFQELGFDSLTAVEMRNRLKAATGLPLSPTLIFDYPNSAALAGYFHQELVGGERKEEQQAAPGEEELRRVVASIPVKRLRQAGVLDLLLALANEDLGAPKSNGQASDASLHAESTKKDIADMDLDDLLSAAFMDDDE</sequence>
<evidence type="ECO:0000256" key="10">
    <source>
        <dbReference type="SAM" id="Coils"/>
    </source>
</evidence>
<dbReference type="Gene3D" id="3.10.129.110">
    <property type="entry name" value="Polyketide synthase dehydratase"/>
    <property type="match status" value="2"/>
</dbReference>
<keyword evidence="5" id="KW-0276">Fatty acid metabolism</keyword>
<feature type="domain" description="PKS/mFAS DH" evidence="13">
    <location>
        <begin position="2956"/>
        <end position="3229"/>
    </location>
</feature>
<evidence type="ECO:0000259" key="12">
    <source>
        <dbReference type="PROSITE" id="PS52004"/>
    </source>
</evidence>
<dbReference type="GO" id="GO:0008270">
    <property type="term" value="F:zinc ion binding"/>
    <property type="evidence" value="ECO:0007669"/>
    <property type="project" value="InterPro"/>
</dbReference>
<dbReference type="Pfam" id="PF00698">
    <property type="entry name" value="Acyl_transf_1"/>
    <property type="match status" value="2"/>
</dbReference>
<dbReference type="Pfam" id="PF16197">
    <property type="entry name" value="KAsynt_C_assoc"/>
    <property type="match status" value="2"/>
</dbReference>